<dbReference type="AlphaFoldDB" id="A0A915PN18"/>
<feature type="region of interest" description="Disordered" evidence="1">
    <location>
        <begin position="73"/>
        <end position="103"/>
    </location>
</feature>
<feature type="compositionally biased region" description="Polar residues" evidence="1">
    <location>
        <begin position="86"/>
        <end position="103"/>
    </location>
</feature>
<evidence type="ECO:0000313" key="3">
    <source>
        <dbReference type="WBParaSite" id="sdigi.contig262.g6825.t1"/>
    </source>
</evidence>
<evidence type="ECO:0000256" key="1">
    <source>
        <dbReference type="SAM" id="MobiDB-lite"/>
    </source>
</evidence>
<accession>A0A915PN18</accession>
<evidence type="ECO:0000313" key="2">
    <source>
        <dbReference type="Proteomes" id="UP000887581"/>
    </source>
</evidence>
<keyword evidence="2" id="KW-1185">Reference proteome</keyword>
<reference evidence="3" key="1">
    <citation type="submission" date="2022-11" db="UniProtKB">
        <authorList>
            <consortium name="WormBaseParasite"/>
        </authorList>
    </citation>
    <scope>IDENTIFICATION</scope>
</reference>
<feature type="region of interest" description="Disordered" evidence="1">
    <location>
        <begin position="1"/>
        <end position="54"/>
    </location>
</feature>
<protein>
    <submittedName>
        <fullName evidence="3">DUF4378 domain-containing protein</fullName>
    </submittedName>
</protein>
<feature type="compositionally biased region" description="Polar residues" evidence="1">
    <location>
        <begin position="15"/>
        <end position="35"/>
    </location>
</feature>
<name>A0A915PN18_9BILA</name>
<organism evidence="2 3">
    <name type="scientific">Setaria digitata</name>
    <dbReference type="NCBI Taxonomy" id="48799"/>
    <lineage>
        <taxon>Eukaryota</taxon>
        <taxon>Metazoa</taxon>
        <taxon>Ecdysozoa</taxon>
        <taxon>Nematoda</taxon>
        <taxon>Chromadorea</taxon>
        <taxon>Rhabditida</taxon>
        <taxon>Spirurina</taxon>
        <taxon>Spiruromorpha</taxon>
        <taxon>Filarioidea</taxon>
        <taxon>Setariidae</taxon>
        <taxon>Setaria</taxon>
    </lineage>
</organism>
<feature type="compositionally biased region" description="Pro residues" evidence="1">
    <location>
        <begin position="1"/>
        <end position="14"/>
    </location>
</feature>
<sequence>MDAPPAPPPPPPPIQSTSPFLSSGWRSSTDSNRQAHSAVPTSPKPTTPRLDAKTLQHAVAGLRKTEYGRSLQGDIENLSNGRLDGTDQQLSGRYRSNSPFDVSMGRNQTRAAFHASPIDTRDPVPVRNVHRHSDALNSTSYTERSTTFQQQPQNMPFSPYLNNQQYSLPHYQSSNGVIPRDVPYITDPQSYIRAYATQTPAYTVMNSPHDNYPTKNNIYYNAERRIPSSNMNKSYQFVKELRDQSLTKTQRIANQFQQSHLRDVPPPQNMEVLYKQREHLGHDQIDSLIRDMEWKLKTGMGAAGDGK</sequence>
<dbReference type="Proteomes" id="UP000887581">
    <property type="component" value="Unplaced"/>
</dbReference>
<proteinExistence type="predicted"/>
<dbReference type="WBParaSite" id="sdigi.contig262.g6825.t1">
    <property type="protein sequence ID" value="sdigi.contig262.g6825.t1"/>
    <property type="gene ID" value="sdigi.contig262.g6825"/>
</dbReference>